<dbReference type="GeneID" id="92355460"/>
<dbReference type="KEGG" id="sjv:SJAV_25020"/>
<evidence type="ECO:0000313" key="1">
    <source>
        <dbReference type="EMBL" id="BFH74558.1"/>
    </source>
</evidence>
<protein>
    <submittedName>
        <fullName evidence="1">Uncharacterized protein</fullName>
    </submittedName>
</protein>
<gene>
    <name evidence="1" type="ORF">SJAV_25020</name>
</gene>
<dbReference type="AlphaFoldDB" id="A0AAT9GVD2"/>
<reference evidence="1" key="1">
    <citation type="submission" date="2024-03" db="EMBL/GenBank/DDBJ databases">
        <title>Complete genome sequence of Sulfurisphaera javensis strain KD-1.</title>
        <authorList>
            <person name="Sakai H."/>
            <person name="Nur N."/>
            <person name="Suwanto A."/>
            <person name="Kurosawa N."/>
        </authorList>
    </citation>
    <scope>NUCLEOTIDE SEQUENCE</scope>
    <source>
        <strain evidence="1">KD-1</strain>
    </source>
</reference>
<name>A0AAT9GVD2_9CREN</name>
<dbReference type="EMBL" id="AP031322">
    <property type="protein sequence ID" value="BFH74558.1"/>
    <property type="molecule type" value="Genomic_DNA"/>
</dbReference>
<dbReference type="RefSeq" id="WP_369610058.1">
    <property type="nucleotide sequence ID" value="NZ_AP031322.1"/>
</dbReference>
<organism evidence="1">
    <name type="scientific">Sulfurisphaera javensis</name>
    <dbReference type="NCBI Taxonomy" id="2049879"/>
    <lineage>
        <taxon>Archaea</taxon>
        <taxon>Thermoproteota</taxon>
        <taxon>Thermoprotei</taxon>
        <taxon>Sulfolobales</taxon>
        <taxon>Sulfolobaceae</taxon>
        <taxon>Sulfurisphaera</taxon>
    </lineage>
</organism>
<accession>A0AAT9GVD2</accession>
<proteinExistence type="predicted"/>
<sequence>MKLQGIDISSILKPEVKYVILTKKFVSSLADDYPVFISYNEDGIKLRELFLLNGKKIYTGYKYTVSFKDDGGLTSLIDEDEVVVSLRAKKLEKFLTTELRFLGFKKGKPDKILILHDVPVIGTNRKELVEGIKEFLRLWNGIDVEDLPAKIEPEYKKAVKGKVIDIDYADLAFTI</sequence>